<feature type="transmembrane region" description="Helical" evidence="1">
    <location>
        <begin position="350"/>
        <end position="375"/>
    </location>
</feature>
<dbReference type="CDD" id="cd04179">
    <property type="entry name" value="DPM_DPG-synthase_like"/>
    <property type="match status" value="1"/>
</dbReference>
<dbReference type="InterPro" id="IPR001173">
    <property type="entry name" value="Glyco_trans_2-like"/>
</dbReference>
<keyword evidence="1" id="KW-1133">Transmembrane helix</keyword>
<reference evidence="3 4" key="1">
    <citation type="submission" date="2014-09" db="EMBL/GenBank/DDBJ databases">
        <title>Complete genome sequence of Endomicrobium proavitum.</title>
        <authorList>
            <person name="Zheng H."/>
        </authorList>
    </citation>
    <scope>NUCLEOTIDE SEQUENCE [LARGE SCALE GENOMIC DNA]</scope>
    <source>
        <strain evidence="3 4">Rsa215</strain>
    </source>
</reference>
<dbReference type="AlphaFoldDB" id="A0A0G3WKB2"/>
<dbReference type="PANTHER" id="PTHR48090">
    <property type="entry name" value="UNDECAPRENYL-PHOSPHATE 4-DEOXY-4-FORMAMIDO-L-ARABINOSE TRANSFERASE-RELATED"/>
    <property type="match status" value="1"/>
</dbReference>
<dbReference type="EMBL" id="CP009498">
    <property type="protein sequence ID" value="AKL98317.1"/>
    <property type="molecule type" value="Genomic_DNA"/>
</dbReference>
<feature type="transmembrane region" description="Helical" evidence="1">
    <location>
        <begin position="277"/>
        <end position="300"/>
    </location>
</feature>
<sequence length="391" mass="44335">MISTKFKLLVVIPLYNHSATVRKVAQETLLYYKDILIVDDGSSDDGVQTIKDMPINVIRFAKNKGKGAAILAGAQWAKDNKFTHIVTIDADGQHYASDIEKLIDAAQKHIHSIIIGKRNFADPLIPLASKFGRKFSGFWAKVQTSKQITDIQSGFRVYPVELFGKYKIFSKRFTFEVEIIVKAIWMGFSVQEVEVGVYYPQPSDRVSHFKFIKDNARLGVLNTYLTIRSMIPIAHRKYIEDEKGCLISVNPFKVVVEQMKREDNPFHLGISAAWGSFWGAIALPGIRNIFLFVGVGWFNLNRAVAFSVDKLAMPPFIPFICIEVGYFLRHGNFITEISWKIIGVQFFQRIWEWIIGSLIVAPIFALIVGSIVFFAGKILRKSLIYGSKVDR</sequence>
<protein>
    <submittedName>
        <fullName evidence="3">Glycosyl transferase family 2</fullName>
    </submittedName>
</protein>
<evidence type="ECO:0000259" key="2">
    <source>
        <dbReference type="Pfam" id="PF00535"/>
    </source>
</evidence>
<evidence type="ECO:0000256" key="1">
    <source>
        <dbReference type="SAM" id="Phobius"/>
    </source>
</evidence>
<dbReference type="OrthoDB" id="9810303at2"/>
<keyword evidence="1" id="KW-0472">Membrane</keyword>
<dbReference type="GO" id="GO:0016740">
    <property type="term" value="F:transferase activity"/>
    <property type="evidence" value="ECO:0007669"/>
    <property type="project" value="UniProtKB-KW"/>
</dbReference>
<dbReference type="Proteomes" id="UP000035337">
    <property type="component" value="Chromosome"/>
</dbReference>
<dbReference type="PANTHER" id="PTHR48090:SF7">
    <property type="entry name" value="RFBJ PROTEIN"/>
    <property type="match status" value="1"/>
</dbReference>
<dbReference type="SUPFAM" id="SSF53448">
    <property type="entry name" value="Nucleotide-diphospho-sugar transferases"/>
    <property type="match status" value="1"/>
</dbReference>
<dbReference type="KEGG" id="epo:Epro_0938"/>
<accession>A0A0G3WKB2</accession>
<evidence type="ECO:0000313" key="4">
    <source>
        <dbReference type="Proteomes" id="UP000035337"/>
    </source>
</evidence>
<organism evidence="3 4">
    <name type="scientific">Endomicrobium proavitum</name>
    <dbReference type="NCBI Taxonomy" id="1408281"/>
    <lineage>
        <taxon>Bacteria</taxon>
        <taxon>Pseudomonadati</taxon>
        <taxon>Elusimicrobiota</taxon>
        <taxon>Endomicrobiia</taxon>
        <taxon>Endomicrobiales</taxon>
        <taxon>Endomicrobiaceae</taxon>
        <taxon>Endomicrobium</taxon>
    </lineage>
</organism>
<keyword evidence="3" id="KW-0808">Transferase</keyword>
<gene>
    <name evidence="3" type="ORF">Epro_0938</name>
</gene>
<feature type="transmembrane region" description="Helical" evidence="1">
    <location>
        <begin position="312"/>
        <end position="330"/>
    </location>
</feature>
<dbReference type="STRING" id="1408281.Epro_0938"/>
<dbReference type="RefSeq" id="WP_052570870.1">
    <property type="nucleotide sequence ID" value="NZ_CP009498.1"/>
</dbReference>
<feature type="domain" description="Glycosyltransferase 2-like" evidence="2">
    <location>
        <begin position="10"/>
        <end position="162"/>
    </location>
</feature>
<keyword evidence="4" id="KW-1185">Reference proteome</keyword>
<name>A0A0G3WKB2_9BACT</name>
<evidence type="ECO:0000313" key="3">
    <source>
        <dbReference type="EMBL" id="AKL98317.1"/>
    </source>
</evidence>
<keyword evidence="1" id="KW-0812">Transmembrane</keyword>
<dbReference type="InterPro" id="IPR029044">
    <property type="entry name" value="Nucleotide-diphossugar_trans"/>
</dbReference>
<dbReference type="Gene3D" id="3.90.550.10">
    <property type="entry name" value="Spore Coat Polysaccharide Biosynthesis Protein SpsA, Chain A"/>
    <property type="match status" value="1"/>
</dbReference>
<proteinExistence type="predicted"/>
<dbReference type="InterPro" id="IPR050256">
    <property type="entry name" value="Glycosyltransferase_2"/>
</dbReference>
<dbReference type="Pfam" id="PF00535">
    <property type="entry name" value="Glycos_transf_2"/>
    <property type="match status" value="1"/>
</dbReference>